<dbReference type="AlphaFoldDB" id="A0AB39HD99"/>
<evidence type="ECO:0000256" key="2">
    <source>
        <dbReference type="ARBA" id="ARBA00012528"/>
    </source>
</evidence>
<dbReference type="EMBL" id="CP162601">
    <property type="protein sequence ID" value="XDK24321.1"/>
    <property type="molecule type" value="Genomic_DNA"/>
</dbReference>
<feature type="transmembrane region" description="Helical" evidence="4">
    <location>
        <begin position="207"/>
        <end position="228"/>
    </location>
</feature>
<dbReference type="InterPro" id="IPR029787">
    <property type="entry name" value="Nucleotide_cyclase"/>
</dbReference>
<dbReference type="FunFam" id="3.30.70.270:FF:000001">
    <property type="entry name" value="Diguanylate cyclase domain protein"/>
    <property type="match status" value="1"/>
</dbReference>
<dbReference type="CDD" id="cd01949">
    <property type="entry name" value="GGDEF"/>
    <property type="match status" value="1"/>
</dbReference>
<dbReference type="Pfam" id="PF00990">
    <property type="entry name" value="GGDEF"/>
    <property type="match status" value="1"/>
</dbReference>
<name>A0AB39HD99_9VIBR</name>
<gene>
    <name evidence="6" type="ORF">AB0763_08800</name>
</gene>
<dbReference type="InterPro" id="IPR050469">
    <property type="entry name" value="Diguanylate_Cyclase"/>
</dbReference>
<dbReference type="PROSITE" id="PS50887">
    <property type="entry name" value="GGDEF"/>
    <property type="match status" value="1"/>
</dbReference>
<proteinExistence type="predicted"/>
<keyword evidence="4" id="KW-0812">Transmembrane</keyword>
<reference evidence="6" key="1">
    <citation type="submission" date="2024-07" db="EMBL/GenBank/DDBJ databases">
        <title>Genome Analysis of a Potential Novel Vibrio Species Secreting pH- and Thermo-stable Alginate Lyase and its Application in Producing Alginate Oligosaccharides.</title>
        <authorList>
            <person name="Huang H."/>
            <person name="Bao K."/>
        </authorList>
    </citation>
    <scope>NUCLEOTIDE SEQUENCE</scope>
    <source>
        <strain evidence="6">HB236076</strain>
    </source>
</reference>
<dbReference type="Gene3D" id="3.30.70.270">
    <property type="match status" value="1"/>
</dbReference>
<keyword evidence="6" id="KW-0548">Nucleotidyltransferase</keyword>
<comment type="cofactor">
    <cofactor evidence="1">
        <name>Mg(2+)</name>
        <dbReference type="ChEBI" id="CHEBI:18420"/>
    </cofactor>
</comment>
<dbReference type="InterPro" id="IPR043128">
    <property type="entry name" value="Rev_trsase/Diguanyl_cyclase"/>
</dbReference>
<keyword evidence="6" id="KW-0808">Transferase</keyword>
<evidence type="ECO:0000256" key="1">
    <source>
        <dbReference type="ARBA" id="ARBA00001946"/>
    </source>
</evidence>
<keyword evidence="4" id="KW-0472">Membrane</keyword>
<evidence type="ECO:0000313" key="6">
    <source>
        <dbReference type="EMBL" id="XDK24321.1"/>
    </source>
</evidence>
<dbReference type="KEGG" id="vih:AB0763_08800"/>
<comment type="catalytic activity">
    <reaction evidence="3">
        <text>2 GTP = 3',3'-c-di-GMP + 2 diphosphate</text>
        <dbReference type="Rhea" id="RHEA:24898"/>
        <dbReference type="ChEBI" id="CHEBI:33019"/>
        <dbReference type="ChEBI" id="CHEBI:37565"/>
        <dbReference type="ChEBI" id="CHEBI:58805"/>
        <dbReference type="EC" id="2.7.7.65"/>
    </reaction>
</comment>
<sequence>MEPEFHPLHPPSVFTKFCHLVIFFVATVCALLMFQITAHQAELKVIENATKQGSQVVNLTQGFIRAYSNFEQQYAPGILPNPALFRTQALQLAQLDKLYGGALHSEVIGLYGRAIKRGPKDQDMFAKMQQIEEQHQEGLITSRLEYSDRSLHRTYWPFYAIDKTCIDCHNRIQQLPPEQQWQMGDLMGAQVVEKDITQDLQNVTHNAFLISSLTFTTLVGLSYSLVFLCRRALLAKSFHQMAITDPLTGCINRREMAARVAQLPPQNSGVIMMIDIDHFKQINDVHGHTTGDKVIQNLSQHIHTILTKQAWVARVGGEEFLVWYPDINQFSAYILAEQLREKIKRKDPPINYTVSIGIQHCKHVNAQGFEHWMHLADQKLYQAKRQGRNQVIY</sequence>
<feature type="domain" description="GGDEF" evidence="5">
    <location>
        <begin position="267"/>
        <end position="393"/>
    </location>
</feature>
<protein>
    <recommendedName>
        <fullName evidence="2">diguanylate cyclase</fullName>
        <ecNumber evidence="2">2.7.7.65</ecNumber>
    </recommendedName>
</protein>
<dbReference type="NCBIfam" id="TIGR00254">
    <property type="entry name" value="GGDEF"/>
    <property type="match status" value="1"/>
</dbReference>
<evidence type="ECO:0000256" key="4">
    <source>
        <dbReference type="SAM" id="Phobius"/>
    </source>
</evidence>
<dbReference type="SMART" id="SM00267">
    <property type="entry name" value="GGDEF"/>
    <property type="match status" value="1"/>
</dbReference>
<keyword evidence="4" id="KW-1133">Transmembrane helix</keyword>
<evidence type="ECO:0000259" key="5">
    <source>
        <dbReference type="PROSITE" id="PS50887"/>
    </source>
</evidence>
<dbReference type="GO" id="GO:0052621">
    <property type="term" value="F:diguanylate cyclase activity"/>
    <property type="evidence" value="ECO:0007669"/>
    <property type="project" value="UniProtKB-EC"/>
</dbReference>
<dbReference type="PANTHER" id="PTHR45138">
    <property type="entry name" value="REGULATORY COMPONENTS OF SENSORY TRANSDUCTION SYSTEM"/>
    <property type="match status" value="1"/>
</dbReference>
<dbReference type="PANTHER" id="PTHR45138:SF9">
    <property type="entry name" value="DIGUANYLATE CYCLASE DGCM-RELATED"/>
    <property type="match status" value="1"/>
</dbReference>
<dbReference type="InterPro" id="IPR000160">
    <property type="entry name" value="GGDEF_dom"/>
</dbReference>
<dbReference type="RefSeq" id="WP_306100379.1">
    <property type="nucleotide sequence ID" value="NZ_CP162601.1"/>
</dbReference>
<dbReference type="EC" id="2.7.7.65" evidence="2"/>
<feature type="transmembrane region" description="Helical" evidence="4">
    <location>
        <begin position="13"/>
        <end position="34"/>
    </location>
</feature>
<evidence type="ECO:0000256" key="3">
    <source>
        <dbReference type="ARBA" id="ARBA00034247"/>
    </source>
</evidence>
<accession>A0AB39HD99</accession>
<organism evidence="6">
    <name type="scientific">Vibrio sp. HB236076</name>
    <dbReference type="NCBI Taxonomy" id="3232307"/>
    <lineage>
        <taxon>Bacteria</taxon>
        <taxon>Pseudomonadati</taxon>
        <taxon>Pseudomonadota</taxon>
        <taxon>Gammaproteobacteria</taxon>
        <taxon>Vibrionales</taxon>
        <taxon>Vibrionaceae</taxon>
        <taxon>Vibrio</taxon>
    </lineage>
</organism>
<dbReference type="SUPFAM" id="SSF55073">
    <property type="entry name" value="Nucleotide cyclase"/>
    <property type="match status" value="1"/>
</dbReference>